<reference evidence="6 7" key="1">
    <citation type="submission" date="2016-10" db="EMBL/GenBank/DDBJ databases">
        <authorList>
            <person name="de Groot N.N."/>
        </authorList>
    </citation>
    <scope>NUCLEOTIDE SEQUENCE [LARGE SCALE GENOMIC DNA]</scope>
    <source>
        <strain evidence="6 7">DSM 22012</strain>
    </source>
</reference>
<dbReference type="RefSeq" id="WP_104001450.1">
    <property type="nucleotide sequence ID" value="NZ_FNVQ01000001.1"/>
</dbReference>
<comment type="pathway">
    <text evidence="1">Biopolymer metabolism; poly-(R)-3-hydroxybutanoate biosynthesis.</text>
</comment>
<dbReference type="InterPro" id="IPR010123">
    <property type="entry name" value="PHA_synth_III_E"/>
</dbReference>
<dbReference type="GO" id="GO:0042619">
    <property type="term" value="P:poly-hydroxybutyrate biosynthetic process"/>
    <property type="evidence" value="ECO:0007669"/>
    <property type="project" value="UniProtKB-KW"/>
</dbReference>
<feature type="compositionally biased region" description="Polar residues" evidence="5">
    <location>
        <begin position="29"/>
        <end position="40"/>
    </location>
</feature>
<feature type="region of interest" description="Disordered" evidence="5">
    <location>
        <begin position="20"/>
        <end position="40"/>
    </location>
</feature>
<evidence type="ECO:0000256" key="2">
    <source>
        <dbReference type="ARBA" id="ARBA00019066"/>
    </source>
</evidence>
<protein>
    <recommendedName>
        <fullName evidence="2">Poly(3-hydroxyalkanoate) polymerase subunit PhaE</fullName>
    </recommendedName>
</protein>
<name>A0A1H5US99_9GAMM</name>
<evidence type="ECO:0000256" key="3">
    <source>
        <dbReference type="ARBA" id="ARBA00022752"/>
    </source>
</evidence>
<sequence>MADDLLKLMQQWATYLDKQSHEAPGGTPFNWQSPDPTSVSGPQAELISLLTQQSLEFARFAEQIIELIEQQGRQTELSALINHFQDHLRRLTQEWILSRWQLPEQLGALFRTHSFQDDLLLDNPFIHGLKSLLNTPDQLGLQHSLQQQLKSGVDLLIEYEQALRQYSAHYSEINSSATRNFLDSIETADPSINGLGQLHDLWVESYEECYSKAIATLDYRKAHGRISNAVMRLRLFLQQLRNTQLQQLGIPNEAQLSQIHQQLHQQRRELKSLKRELSELTELKEEIEELKRTLGEKNGDKGNNR</sequence>
<dbReference type="AlphaFoldDB" id="A0A1H5US99"/>
<evidence type="ECO:0000313" key="6">
    <source>
        <dbReference type="EMBL" id="SEF77087.1"/>
    </source>
</evidence>
<dbReference type="UniPathway" id="UPA00917"/>
<proteinExistence type="predicted"/>
<gene>
    <name evidence="6" type="ORF">SAMN05444390_101457</name>
</gene>
<dbReference type="Pfam" id="PF09712">
    <property type="entry name" value="PHA_synth_III_E"/>
    <property type="match status" value="1"/>
</dbReference>
<keyword evidence="4" id="KW-0175">Coiled coil</keyword>
<feature type="coiled-coil region" evidence="4">
    <location>
        <begin position="256"/>
        <end position="300"/>
    </location>
</feature>
<keyword evidence="7" id="KW-1185">Reference proteome</keyword>
<dbReference type="Proteomes" id="UP000236745">
    <property type="component" value="Unassembled WGS sequence"/>
</dbReference>
<evidence type="ECO:0000256" key="5">
    <source>
        <dbReference type="SAM" id="MobiDB-lite"/>
    </source>
</evidence>
<organism evidence="6 7">
    <name type="scientific">Marinobacterium lutimaris</name>
    <dbReference type="NCBI Taxonomy" id="568106"/>
    <lineage>
        <taxon>Bacteria</taxon>
        <taxon>Pseudomonadati</taxon>
        <taxon>Pseudomonadota</taxon>
        <taxon>Gammaproteobacteria</taxon>
        <taxon>Oceanospirillales</taxon>
        <taxon>Oceanospirillaceae</taxon>
        <taxon>Marinobacterium</taxon>
    </lineage>
</organism>
<evidence type="ECO:0000256" key="1">
    <source>
        <dbReference type="ARBA" id="ARBA00004683"/>
    </source>
</evidence>
<accession>A0A1H5US99</accession>
<dbReference type="EMBL" id="FNVQ01000001">
    <property type="protein sequence ID" value="SEF77087.1"/>
    <property type="molecule type" value="Genomic_DNA"/>
</dbReference>
<evidence type="ECO:0000313" key="7">
    <source>
        <dbReference type="Proteomes" id="UP000236745"/>
    </source>
</evidence>
<evidence type="ECO:0000256" key="4">
    <source>
        <dbReference type="SAM" id="Coils"/>
    </source>
</evidence>
<keyword evidence="3" id="KW-0583">PHB biosynthesis</keyword>
<dbReference type="OrthoDB" id="6115526at2"/>